<accession>A0A8S5LK61</accession>
<proteinExistence type="predicted"/>
<dbReference type="EMBL" id="BK015864">
    <property type="protein sequence ID" value="DAD70382.1"/>
    <property type="molecule type" value="Genomic_DNA"/>
</dbReference>
<dbReference type="Pfam" id="PF19481">
    <property type="entry name" value="DUF6017"/>
    <property type="match status" value="1"/>
</dbReference>
<sequence length="137" mass="16019">MNNNHSEVCKKSHCQSQGQYRAGFAENLYSVFSQIEYTSFDPEVRPLAYELGMIIAEIYTLSENFKVRIGGAQLSAEMVSAVYQRLTKENIELVIEKFRGIDYEIKYRKSYFRTALYNSAFECESYWENQVRKDGFV</sequence>
<reference evidence="2" key="1">
    <citation type="journal article" date="2021" name="Proc. Natl. Acad. Sci. U.S.A.">
        <title>A Catalog of Tens of Thousands of Viruses from Human Metagenomes Reveals Hidden Associations with Chronic Diseases.</title>
        <authorList>
            <person name="Tisza M.J."/>
            <person name="Buck C.B."/>
        </authorList>
    </citation>
    <scope>NUCLEOTIDE SEQUENCE</scope>
    <source>
        <strain evidence="2">CtomJ2</strain>
    </source>
</reference>
<feature type="domain" description="DUF6017" evidence="1">
    <location>
        <begin position="64"/>
        <end position="134"/>
    </location>
</feature>
<evidence type="ECO:0000313" key="2">
    <source>
        <dbReference type="EMBL" id="DAD70382.1"/>
    </source>
</evidence>
<organism evidence="2">
    <name type="scientific">Siphoviridae sp. ctomJ2</name>
    <dbReference type="NCBI Taxonomy" id="2827593"/>
    <lineage>
        <taxon>Viruses</taxon>
        <taxon>Duplodnaviria</taxon>
        <taxon>Heunggongvirae</taxon>
        <taxon>Uroviricota</taxon>
        <taxon>Caudoviricetes</taxon>
    </lineage>
</organism>
<name>A0A8S5LK61_9CAUD</name>
<dbReference type="InterPro" id="IPR046059">
    <property type="entry name" value="DUF6017"/>
</dbReference>
<evidence type="ECO:0000259" key="1">
    <source>
        <dbReference type="Pfam" id="PF19481"/>
    </source>
</evidence>
<protein>
    <recommendedName>
        <fullName evidence="1">DUF6017 domain-containing protein</fullName>
    </recommendedName>
</protein>